<protein>
    <submittedName>
        <fullName evidence="2">Uncharacterized protein</fullName>
    </submittedName>
</protein>
<evidence type="ECO:0000256" key="1">
    <source>
        <dbReference type="SAM" id="MobiDB-lite"/>
    </source>
</evidence>
<reference evidence="2 3" key="1">
    <citation type="submission" date="2024-09" db="EMBL/GenBank/DDBJ databases">
        <title>Chromosome-scale assembly of Riccia fluitans.</title>
        <authorList>
            <person name="Paukszto L."/>
            <person name="Sawicki J."/>
            <person name="Karawczyk K."/>
            <person name="Piernik-Szablinska J."/>
            <person name="Szczecinska M."/>
            <person name="Mazdziarz M."/>
        </authorList>
    </citation>
    <scope>NUCLEOTIDE SEQUENCE [LARGE SCALE GENOMIC DNA]</scope>
    <source>
        <strain evidence="2">Rf_01</strain>
        <tissue evidence="2">Aerial parts of the thallus</tissue>
    </source>
</reference>
<sequence>MPILDWLSPPRTIFCHIASSIPVIELDQEDTTEQTFGQEVVNESQDDVSDFEHAFNENRDEHEVEEEDIPDPYGADSISKANTFSIGDSQEERTPYFMEMLREPKLH</sequence>
<name>A0ABD1XKV3_9MARC</name>
<feature type="region of interest" description="Disordered" evidence="1">
    <location>
        <begin position="58"/>
        <end position="92"/>
    </location>
</feature>
<keyword evidence="3" id="KW-1185">Reference proteome</keyword>
<evidence type="ECO:0000313" key="2">
    <source>
        <dbReference type="EMBL" id="KAL2609578.1"/>
    </source>
</evidence>
<dbReference type="Proteomes" id="UP001605036">
    <property type="component" value="Unassembled WGS sequence"/>
</dbReference>
<accession>A0ABD1XKV3</accession>
<dbReference type="AlphaFoldDB" id="A0ABD1XKV3"/>
<organism evidence="2 3">
    <name type="scientific">Riccia fluitans</name>
    <dbReference type="NCBI Taxonomy" id="41844"/>
    <lineage>
        <taxon>Eukaryota</taxon>
        <taxon>Viridiplantae</taxon>
        <taxon>Streptophyta</taxon>
        <taxon>Embryophyta</taxon>
        <taxon>Marchantiophyta</taxon>
        <taxon>Marchantiopsida</taxon>
        <taxon>Marchantiidae</taxon>
        <taxon>Marchantiales</taxon>
        <taxon>Ricciaceae</taxon>
        <taxon>Riccia</taxon>
    </lineage>
</organism>
<gene>
    <name evidence="2" type="ORF">R1flu_028151</name>
</gene>
<comment type="caution">
    <text evidence="2">The sequence shown here is derived from an EMBL/GenBank/DDBJ whole genome shotgun (WGS) entry which is preliminary data.</text>
</comment>
<proteinExistence type="predicted"/>
<feature type="compositionally biased region" description="Polar residues" evidence="1">
    <location>
        <begin position="79"/>
        <end position="88"/>
    </location>
</feature>
<dbReference type="EMBL" id="JBHFFA010000008">
    <property type="protein sequence ID" value="KAL2609578.1"/>
    <property type="molecule type" value="Genomic_DNA"/>
</dbReference>
<evidence type="ECO:0000313" key="3">
    <source>
        <dbReference type="Proteomes" id="UP001605036"/>
    </source>
</evidence>